<evidence type="ECO:0000313" key="4">
    <source>
        <dbReference type="Proteomes" id="UP000604475"/>
    </source>
</evidence>
<dbReference type="EMBL" id="JAEACQ010000295">
    <property type="protein sequence ID" value="MBL7632118.1"/>
    <property type="molecule type" value="Genomic_DNA"/>
</dbReference>
<name>A0A937RH59_9ACTN</name>
<evidence type="ECO:0000259" key="1">
    <source>
        <dbReference type="Pfam" id="PF01796"/>
    </source>
</evidence>
<dbReference type="InterPro" id="IPR052513">
    <property type="entry name" value="Thioester_dehydratase-like"/>
</dbReference>
<dbReference type="Pfam" id="PF01796">
    <property type="entry name" value="OB_ChsH2_C"/>
    <property type="match status" value="1"/>
</dbReference>
<dbReference type="InterPro" id="IPR002878">
    <property type="entry name" value="ChsH2_C"/>
</dbReference>
<dbReference type="Pfam" id="PF12172">
    <property type="entry name" value="zf-ChsH2"/>
    <property type="match status" value="1"/>
</dbReference>
<dbReference type="InterPro" id="IPR022002">
    <property type="entry name" value="ChsH2_Znr"/>
</dbReference>
<accession>A0A937RH59</accession>
<comment type="caution">
    <text evidence="3">The sequence shown here is derived from an EMBL/GenBank/DDBJ whole genome shotgun (WGS) entry which is preliminary data.</text>
</comment>
<dbReference type="AlphaFoldDB" id="A0A937RH59"/>
<dbReference type="SUPFAM" id="SSF50249">
    <property type="entry name" value="Nucleic acid-binding proteins"/>
    <property type="match status" value="1"/>
</dbReference>
<protein>
    <submittedName>
        <fullName evidence="3">Zn-ribbon domain-containing OB-fold protein</fullName>
    </submittedName>
</protein>
<evidence type="ECO:0000259" key="2">
    <source>
        <dbReference type="Pfam" id="PF12172"/>
    </source>
</evidence>
<feature type="domain" description="ChsH2 C-terminal OB-fold" evidence="1">
    <location>
        <begin position="57"/>
        <end position="123"/>
    </location>
</feature>
<sequence>MATSSSRLLPEPTPETAPFWEGCRRHELRIQRCNDCDRFYFYPRPYCPHCLSDDTEWMTVSGEGILRTYVINHRPMPGFAGEAPYVTAIVELAEGPRLMTNLVNVEPVPANLPVGLAVTVVFDDVTDTVTLPRFQPKDRR</sequence>
<feature type="domain" description="ChsH2 rubredoxin-like zinc ribbon" evidence="2">
    <location>
        <begin position="20"/>
        <end position="56"/>
    </location>
</feature>
<gene>
    <name evidence="3" type="ORF">I7412_34190</name>
</gene>
<dbReference type="Proteomes" id="UP000604475">
    <property type="component" value="Unassembled WGS sequence"/>
</dbReference>
<proteinExistence type="predicted"/>
<dbReference type="PANTHER" id="PTHR34075">
    <property type="entry name" value="BLR3430 PROTEIN"/>
    <property type="match status" value="1"/>
</dbReference>
<organism evidence="3 4">
    <name type="scientific">Frankia nepalensis</name>
    <dbReference type="NCBI Taxonomy" id="1836974"/>
    <lineage>
        <taxon>Bacteria</taxon>
        <taxon>Bacillati</taxon>
        <taxon>Actinomycetota</taxon>
        <taxon>Actinomycetes</taxon>
        <taxon>Frankiales</taxon>
        <taxon>Frankiaceae</taxon>
        <taxon>Frankia</taxon>
    </lineage>
</organism>
<dbReference type="PANTHER" id="PTHR34075:SF5">
    <property type="entry name" value="BLR3430 PROTEIN"/>
    <property type="match status" value="1"/>
</dbReference>
<dbReference type="InterPro" id="IPR012340">
    <property type="entry name" value="NA-bd_OB-fold"/>
</dbReference>
<keyword evidence="4" id="KW-1185">Reference proteome</keyword>
<dbReference type="Gene3D" id="6.10.30.10">
    <property type="match status" value="1"/>
</dbReference>
<reference evidence="3" key="1">
    <citation type="submission" date="2020-12" db="EMBL/GenBank/DDBJ databases">
        <title>Genomic characterization of non-nitrogen-fixing Frankia strains.</title>
        <authorList>
            <person name="Carlos-Shanley C."/>
            <person name="Guerra T."/>
            <person name="Hahn D."/>
        </authorList>
    </citation>
    <scope>NUCLEOTIDE SEQUENCE</scope>
    <source>
        <strain evidence="3">CN6</strain>
    </source>
</reference>
<evidence type="ECO:0000313" key="3">
    <source>
        <dbReference type="EMBL" id="MBL7632118.1"/>
    </source>
</evidence>